<accession>A0AAD5WYW2</accession>
<name>A0AAD5WYW2_9FUNG</name>
<dbReference type="Proteomes" id="UP001212841">
    <property type="component" value="Unassembled WGS sequence"/>
</dbReference>
<feature type="compositionally biased region" description="Basic and acidic residues" evidence="1">
    <location>
        <begin position="62"/>
        <end position="90"/>
    </location>
</feature>
<dbReference type="AlphaFoldDB" id="A0AAD5WYW2"/>
<gene>
    <name evidence="2" type="ORF">HK097_004686</name>
</gene>
<reference evidence="2" key="1">
    <citation type="submission" date="2020-05" db="EMBL/GenBank/DDBJ databases">
        <title>Phylogenomic resolution of chytrid fungi.</title>
        <authorList>
            <person name="Stajich J.E."/>
            <person name="Amses K."/>
            <person name="Simmons R."/>
            <person name="Seto K."/>
            <person name="Myers J."/>
            <person name="Bonds A."/>
            <person name="Quandt C.A."/>
            <person name="Barry K."/>
            <person name="Liu P."/>
            <person name="Grigoriev I."/>
            <person name="Longcore J.E."/>
            <person name="James T.Y."/>
        </authorList>
    </citation>
    <scope>NUCLEOTIDE SEQUENCE</scope>
    <source>
        <strain evidence="2">JEL0318</strain>
    </source>
</reference>
<evidence type="ECO:0000313" key="3">
    <source>
        <dbReference type="Proteomes" id="UP001212841"/>
    </source>
</evidence>
<comment type="caution">
    <text evidence="2">The sequence shown here is derived from an EMBL/GenBank/DDBJ whole genome shotgun (WGS) entry which is preliminary data.</text>
</comment>
<sequence length="332" mass="37254">MLDPKLTRQILFRLLKAGVRDGWAAWSEAAEHALEKMFAEVEGNDRKTIKRAAETVSDEGEQEPKPKKAKSGKEGKKNVKPVSKQEDVDGFRSGSAAGVVNSRTINSRNADVIEISDDDSGEEDEDGGAERRDLEERNGQAEPFDPQTSPLTTRYYLRMVTDSTPNYETSLKGNNCYPADIVDEADQLLDQIAIDHAPMDTKRQLTNQQIYESHQFRNDPRRIEASHLIDQALRGSKRIADVYLSKKSKPNTARNFVEQLGKSSWNEVWFQVEKPGSGVKYVKCRAEGVGMNSRVVSSSTVDAEEAGEKMFWVGTRDTGRDKLCLNAVIPWW</sequence>
<feature type="compositionally biased region" description="Basic and acidic residues" evidence="1">
    <location>
        <begin position="128"/>
        <end position="139"/>
    </location>
</feature>
<feature type="compositionally biased region" description="Basic and acidic residues" evidence="1">
    <location>
        <begin position="42"/>
        <end position="53"/>
    </location>
</feature>
<keyword evidence="3" id="KW-1185">Reference proteome</keyword>
<feature type="region of interest" description="Disordered" evidence="1">
    <location>
        <begin position="42"/>
        <end position="94"/>
    </location>
</feature>
<proteinExistence type="predicted"/>
<evidence type="ECO:0000313" key="2">
    <source>
        <dbReference type="EMBL" id="KAJ3033892.1"/>
    </source>
</evidence>
<organism evidence="2 3">
    <name type="scientific">Rhizophlyctis rosea</name>
    <dbReference type="NCBI Taxonomy" id="64517"/>
    <lineage>
        <taxon>Eukaryota</taxon>
        <taxon>Fungi</taxon>
        <taxon>Fungi incertae sedis</taxon>
        <taxon>Chytridiomycota</taxon>
        <taxon>Chytridiomycota incertae sedis</taxon>
        <taxon>Chytridiomycetes</taxon>
        <taxon>Rhizophlyctidales</taxon>
        <taxon>Rhizophlyctidaceae</taxon>
        <taxon>Rhizophlyctis</taxon>
    </lineage>
</organism>
<feature type="region of interest" description="Disordered" evidence="1">
    <location>
        <begin position="110"/>
        <end position="152"/>
    </location>
</feature>
<protein>
    <submittedName>
        <fullName evidence="2">Uncharacterized protein</fullName>
    </submittedName>
</protein>
<dbReference type="EMBL" id="JADGJD010002229">
    <property type="protein sequence ID" value="KAJ3033892.1"/>
    <property type="molecule type" value="Genomic_DNA"/>
</dbReference>
<evidence type="ECO:0000256" key="1">
    <source>
        <dbReference type="SAM" id="MobiDB-lite"/>
    </source>
</evidence>
<feature type="compositionally biased region" description="Acidic residues" evidence="1">
    <location>
        <begin position="114"/>
        <end position="127"/>
    </location>
</feature>